<feature type="transmembrane region" description="Helical" evidence="9">
    <location>
        <begin position="253"/>
        <end position="272"/>
    </location>
</feature>
<feature type="transmembrane region" description="Helical" evidence="9">
    <location>
        <begin position="171"/>
        <end position="188"/>
    </location>
</feature>
<keyword evidence="3" id="KW-0813">Transport</keyword>
<evidence type="ECO:0000256" key="7">
    <source>
        <dbReference type="ARBA" id="ARBA00023136"/>
    </source>
</evidence>
<sequence>MKGNKGALIALASIPLIMTLGNSMLLPILPQISEELGISAFKVSMVITVYGLIAILMIPIAGYLSDRFGRKIVILPSLILAALGGAVCVAAAWFFSGVTAYWVILGGRFLQGIGAAGAFPIVLPFVGDLFKDEKEVSKGLGIIETSNTFGKVLSPILGAYLGIVLWYAPFIAIPILCLISFTLVVFLVKKPKSEEKAEVKSIGQFLTGIKEILHEKGRWLYAIFAIGGICMFATFGVLFYLSETLESEYNLHGASKGYVLAIPLALLCLASYGSGKIIGKNKLLMKWLGFGGMVLLTAAMLITVFSQNIFFMVGFLSVVGIGIGVVLPCMDALITEGIEKENRGTITSLYSSMRFIGVALGPPVVSLLMNRGHWVLFGTMAAVGAVGGLLSLFAVTPSKEESDGGDHPKENSFGQKKGSLFRQRAR</sequence>
<dbReference type="CDD" id="cd17474">
    <property type="entry name" value="MFS_YfmO_like"/>
    <property type="match status" value="1"/>
</dbReference>
<evidence type="ECO:0000256" key="6">
    <source>
        <dbReference type="ARBA" id="ARBA00022989"/>
    </source>
</evidence>
<feature type="transmembrane region" description="Helical" evidence="9">
    <location>
        <begin position="374"/>
        <end position="395"/>
    </location>
</feature>
<dbReference type="InterPro" id="IPR020846">
    <property type="entry name" value="MFS_dom"/>
</dbReference>
<keyword evidence="12" id="KW-1185">Reference proteome</keyword>
<dbReference type="EMBL" id="CAKMMG010000001">
    <property type="protein sequence ID" value="CAH1191990.1"/>
    <property type="molecule type" value="Genomic_DNA"/>
</dbReference>
<feature type="transmembrane region" description="Helical" evidence="9">
    <location>
        <begin position="309"/>
        <end position="334"/>
    </location>
</feature>
<feature type="region of interest" description="Disordered" evidence="8">
    <location>
        <begin position="399"/>
        <end position="426"/>
    </location>
</feature>
<dbReference type="RefSeq" id="WP_236330005.1">
    <property type="nucleotide sequence ID" value="NZ_CAKMMG010000001.1"/>
</dbReference>
<organism evidence="11 12">
    <name type="scientific">Paenibacillus auburnensis</name>
    <dbReference type="NCBI Taxonomy" id="2905649"/>
    <lineage>
        <taxon>Bacteria</taxon>
        <taxon>Bacillati</taxon>
        <taxon>Bacillota</taxon>
        <taxon>Bacilli</taxon>
        <taxon>Bacillales</taxon>
        <taxon>Paenibacillaceae</taxon>
        <taxon>Paenibacillus</taxon>
    </lineage>
</organism>
<evidence type="ECO:0000256" key="8">
    <source>
        <dbReference type="SAM" id="MobiDB-lite"/>
    </source>
</evidence>
<evidence type="ECO:0000256" key="1">
    <source>
        <dbReference type="ARBA" id="ARBA00004651"/>
    </source>
</evidence>
<dbReference type="InterPro" id="IPR011701">
    <property type="entry name" value="MFS"/>
</dbReference>
<dbReference type="InterPro" id="IPR005829">
    <property type="entry name" value="Sugar_transporter_CS"/>
</dbReference>
<feature type="transmembrane region" description="Helical" evidence="9">
    <location>
        <begin position="7"/>
        <end position="29"/>
    </location>
</feature>
<feature type="transmembrane region" description="Helical" evidence="9">
    <location>
        <begin position="72"/>
        <end position="95"/>
    </location>
</feature>
<reference evidence="11" key="1">
    <citation type="submission" date="2022-01" db="EMBL/GenBank/DDBJ databases">
        <authorList>
            <person name="Criscuolo A."/>
        </authorList>
    </citation>
    <scope>NUCLEOTIDE SEQUENCE</scope>
    <source>
        <strain evidence="11">CIP111892</strain>
    </source>
</reference>
<feature type="compositionally biased region" description="Basic and acidic residues" evidence="8">
    <location>
        <begin position="399"/>
        <end position="410"/>
    </location>
</feature>
<dbReference type="Proteomes" id="UP000838324">
    <property type="component" value="Unassembled WGS sequence"/>
</dbReference>
<keyword evidence="7 9" id="KW-0472">Membrane</keyword>
<feature type="domain" description="Major facilitator superfamily (MFS) profile" evidence="10">
    <location>
        <begin position="7"/>
        <end position="399"/>
    </location>
</feature>
<proteinExistence type="inferred from homology"/>
<dbReference type="PANTHER" id="PTHR43124:SF3">
    <property type="entry name" value="CHLORAMPHENICOL EFFLUX PUMP RV0191"/>
    <property type="match status" value="1"/>
</dbReference>
<evidence type="ECO:0000256" key="4">
    <source>
        <dbReference type="ARBA" id="ARBA00022475"/>
    </source>
</evidence>
<protein>
    <submittedName>
        <fullName evidence="11">Bacillibactin exporter</fullName>
    </submittedName>
</protein>
<keyword evidence="4" id="KW-1003">Cell membrane</keyword>
<feature type="transmembrane region" description="Helical" evidence="9">
    <location>
        <begin position="41"/>
        <end position="65"/>
    </location>
</feature>
<dbReference type="InterPro" id="IPR001958">
    <property type="entry name" value="Tet-R_TetA/multi-R_MdtG-like"/>
</dbReference>
<dbReference type="PROSITE" id="PS50850">
    <property type="entry name" value="MFS"/>
    <property type="match status" value="1"/>
</dbReference>
<evidence type="ECO:0000259" key="10">
    <source>
        <dbReference type="PROSITE" id="PS50850"/>
    </source>
</evidence>
<dbReference type="InterPro" id="IPR036259">
    <property type="entry name" value="MFS_trans_sf"/>
</dbReference>
<feature type="transmembrane region" description="Helical" evidence="9">
    <location>
        <begin position="284"/>
        <end position="303"/>
    </location>
</feature>
<dbReference type="PROSITE" id="PS00216">
    <property type="entry name" value="SUGAR_TRANSPORT_1"/>
    <property type="match status" value="1"/>
</dbReference>
<evidence type="ECO:0000256" key="5">
    <source>
        <dbReference type="ARBA" id="ARBA00022692"/>
    </source>
</evidence>
<evidence type="ECO:0000256" key="3">
    <source>
        <dbReference type="ARBA" id="ARBA00022448"/>
    </source>
</evidence>
<dbReference type="Pfam" id="PF07690">
    <property type="entry name" value="MFS_1"/>
    <property type="match status" value="1"/>
</dbReference>
<evidence type="ECO:0000256" key="2">
    <source>
        <dbReference type="ARBA" id="ARBA00007520"/>
    </source>
</evidence>
<dbReference type="Gene3D" id="1.20.1250.20">
    <property type="entry name" value="MFS general substrate transporter like domains"/>
    <property type="match status" value="1"/>
</dbReference>
<dbReference type="PROSITE" id="PS00217">
    <property type="entry name" value="SUGAR_TRANSPORT_2"/>
    <property type="match status" value="1"/>
</dbReference>
<dbReference type="PANTHER" id="PTHR43124">
    <property type="entry name" value="PURINE EFFLUX PUMP PBUE"/>
    <property type="match status" value="1"/>
</dbReference>
<keyword evidence="5 9" id="KW-0812">Transmembrane</keyword>
<accession>A0ABN8G1E1</accession>
<feature type="transmembrane region" description="Helical" evidence="9">
    <location>
        <begin position="219"/>
        <end position="241"/>
    </location>
</feature>
<keyword evidence="6 9" id="KW-1133">Transmembrane helix</keyword>
<dbReference type="SUPFAM" id="SSF103473">
    <property type="entry name" value="MFS general substrate transporter"/>
    <property type="match status" value="1"/>
</dbReference>
<feature type="transmembrane region" description="Helical" evidence="9">
    <location>
        <begin position="101"/>
        <end position="127"/>
    </location>
</feature>
<name>A0ABN8G1E1_9BACL</name>
<comment type="similarity">
    <text evidence="2">Belongs to the major facilitator superfamily. TCR/Tet family.</text>
</comment>
<dbReference type="PRINTS" id="PR01035">
    <property type="entry name" value="TCRTETA"/>
</dbReference>
<feature type="transmembrane region" description="Helical" evidence="9">
    <location>
        <begin position="148"/>
        <end position="165"/>
    </location>
</feature>
<evidence type="ECO:0000313" key="12">
    <source>
        <dbReference type="Proteomes" id="UP000838324"/>
    </source>
</evidence>
<gene>
    <name evidence="11" type="primary">ymfD</name>
    <name evidence="11" type="ORF">PAECIP111892_00813</name>
</gene>
<evidence type="ECO:0000256" key="9">
    <source>
        <dbReference type="SAM" id="Phobius"/>
    </source>
</evidence>
<comment type="caution">
    <text evidence="11">The sequence shown here is derived from an EMBL/GenBank/DDBJ whole genome shotgun (WGS) entry which is preliminary data.</text>
</comment>
<dbReference type="InterPro" id="IPR050189">
    <property type="entry name" value="MFS_Efflux_Transporters"/>
</dbReference>
<evidence type="ECO:0000313" key="11">
    <source>
        <dbReference type="EMBL" id="CAH1191990.1"/>
    </source>
</evidence>
<comment type="subcellular location">
    <subcellularLocation>
        <location evidence="1">Cell membrane</location>
        <topology evidence="1">Multi-pass membrane protein</topology>
    </subcellularLocation>
</comment>